<dbReference type="PANTHER" id="PTHR11060:SF0">
    <property type="entry name" value="PROTEIN MEMO1"/>
    <property type="match status" value="1"/>
</dbReference>
<name>A0ABU3X3N6_9EURY</name>
<gene>
    <name evidence="3" type="primary">amrB</name>
    <name evidence="3" type="ORF">F8E02_11835</name>
</gene>
<evidence type="ECO:0000313" key="3">
    <source>
        <dbReference type="EMBL" id="MDV2482674.1"/>
    </source>
</evidence>
<dbReference type="RefSeq" id="WP_317065794.1">
    <property type="nucleotide sequence ID" value="NZ_WBKO01000003.1"/>
</dbReference>
<proteinExistence type="inferred from homology"/>
<dbReference type="PANTHER" id="PTHR11060">
    <property type="entry name" value="PROTEIN MEMO1"/>
    <property type="match status" value="1"/>
</dbReference>
<protein>
    <recommendedName>
        <fullName evidence="2">MEMO1 family protein F8E02_11835</fullName>
    </recommendedName>
</protein>
<evidence type="ECO:0000256" key="2">
    <source>
        <dbReference type="HAMAP-Rule" id="MF_00055"/>
    </source>
</evidence>
<dbReference type="Gene3D" id="3.40.830.10">
    <property type="entry name" value="LigB-like"/>
    <property type="match status" value="1"/>
</dbReference>
<comment type="similarity">
    <text evidence="1 2">Belongs to the MEMO1 family.</text>
</comment>
<evidence type="ECO:0000313" key="4">
    <source>
        <dbReference type="Proteomes" id="UP001281203"/>
    </source>
</evidence>
<dbReference type="CDD" id="cd07361">
    <property type="entry name" value="MEMO_like"/>
    <property type="match status" value="1"/>
</dbReference>
<reference evidence="3 4" key="1">
    <citation type="submission" date="2019-10" db="EMBL/GenBank/DDBJ databases">
        <title>Isolation and characterization of Methanoculleus sp. Wushi-C6 from a hot spring well.</title>
        <authorList>
            <person name="Chen S.-C."/>
            <person name="Lan Z.-H."/>
            <person name="You Y.-T."/>
            <person name="Lai M.-C."/>
        </authorList>
    </citation>
    <scope>NUCLEOTIDE SEQUENCE [LARGE SCALE GENOMIC DNA]</scope>
    <source>
        <strain evidence="3 4">Wushi-C6</strain>
    </source>
</reference>
<comment type="caution">
    <text evidence="3">The sequence shown here is derived from an EMBL/GenBank/DDBJ whole genome shotgun (WGS) entry which is preliminary data.</text>
</comment>
<dbReference type="EMBL" id="WBKO01000003">
    <property type="protein sequence ID" value="MDV2482674.1"/>
    <property type="molecule type" value="Genomic_DNA"/>
</dbReference>
<organism evidence="3 4">
    <name type="scientific">Methanoculleus caldifontis</name>
    <dbReference type="NCBI Taxonomy" id="2651577"/>
    <lineage>
        <taxon>Archaea</taxon>
        <taxon>Methanobacteriati</taxon>
        <taxon>Methanobacteriota</taxon>
        <taxon>Stenosarchaea group</taxon>
        <taxon>Methanomicrobia</taxon>
        <taxon>Methanomicrobiales</taxon>
        <taxon>Methanomicrobiaceae</taxon>
        <taxon>Methanoculleus</taxon>
    </lineage>
</organism>
<sequence length="262" mass="28615">MDMRPCSVAGMFYPAEPRHLEQLLETFFQKRGPGLDARGIVSPHAGYIYSGETAACAFSTIPPDFDGTFVVIGPSHRGYMTCASAVPWETPLGLVDVDTAFVEALGIEIDEISHRNEHSVEVQMPIIKYRFPRARVAPVLMGDQRSEAAAALAEKVLRAIERTGRDVRIVASSDFSHYVPDATARQHDLYAIEALRTLDVPEFYRRLQETGATACGYGPIATTCIACRSLGATRAELLRYTTSGDVTEDLDQVVGYAAIAVV</sequence>
<dbReference type="HAMAP" id="MF_00055">
    <property type="entry name" value="MEMO1"/>
    <property type="match status" value="1"/>
</dbReference>
<dbReference type="InterPro" id="IPR002737">
    <property type="entry name" value="MEMO1_fam"/>
</dbReference>
<dbReference type="NCBIfam" id="TIGR04336">
    <property type="entry name" value="AmmeMemoSam_B"/>
    <property type="match status" value="1"/>
</dbReference>
<dbReference type="Pfam" id="PF01875">
    <property type="entry name" value="Memo"/>
    <property type="match status" value="1"/>
</dbReference>
<dbReference type="Proteomes" id="UP001281203">
    <property type="component" value="Unassembled WGS sequence"/>
</dbReference>
<keyword evidence="4" id="KW-1185">Reference proteome</keyword>
<accession>A0ABU3X3N6</accession>
<evidence type="ECO:0000256" key="1">
    <source>
        <dbReference type="ARBA" id="ARBA00006315"/>
    </source>
</evidence>